<dbReference type="GO" id="GO:0042626">
    <property type="term" value="F:ATPase-coupled transmembrane transporter activity"/>
    <property type="evidence" value="ECO:0007669"/>
    <property type="project" value="TreeGrafter"/>
</dbReference>
<sequence>MGHRIRQVKQRLEHLAKYHRQRLEDEERQQLRLYNNNEFSFEHLTVSIPQPIETVVLQRNLNSSIRRNENLLISGTTGCGKTSLFRICAGLWPIQAKYLQMPERQQMLFVSQRPYLPIGSLRFQTEFMLNLKSRTTTRVNLTNFDIQKLFQLVNMDYLLKRYDLDEVSSVTIALG</sequence>
<feature type="non-terminal residue" evidence="5">
    <location>
        <position position="1"/>
    </location>
</feature>
<keyword evidence="3" id="KW-1133">Transmembrane helix</keyword>
<dbReference type="GO" id="GO:0006635">
    <property type="term" value="P:fatty acid beta-oxidation"/>
    <property type="evidence" value="ECO:0007669"/>
    <property type="project" value="TreeGrafter"/>
</dbReference>
<evidence type="ECO:0000256" key="4">
    <source>
        <dbReference type="ARBA" id="ARBA00023136"/>
    </source>
</evidence>
<dbReference type="InterPro" id="IPR027417">
    <property type="entry name" value="P-loop_NTPase"/>
</dbReference>
<dbReference type="InterPro" id="IPR050835">
    <property type="entry name" value="ABC_transporter_sub-D"/>
</dbReference>
<keyword evidence="7" id="KW-1185">Reference proteome</keyword>
<evidence type="ECO:0000313" key="7">
    <source>
        <dbReference type="Proteomes" id="UP000663829"/>
    </source>
</evidence>
<evidence type="ECO:0000256" key="1">
    <source>
        <dbReference type="ARBA" id="ARBA00022448"/>
    </source>
</evidence>
<dbReference type="PANTHER" id="PTHR11384:SF59">
    <property type="entry name" value="LYSOSOMAL COBALAMIN TRANSPORTER ABCD4"/>
    <property type="match status" value="1"/>
</dbReference>
<dbReference type="Proteomes" id="UP000681722">
    <property type="component" value="Unassembled WGS sequence"/>
</dbReference>
<dbReference type="AlphaFoldDB" id="A0A816BPS7"/>
<dbReference type="SUPFAM" id="SSF52540">
    <property type="entry name" value="P-loop containing nucleoside triphosphate hydrolases"/>
    <property type="match status" value="1"/>
</dbReference>
<evidence type="ECO:0000256" key="3">
    <source>
        <dbReference type="ARBA" id="ARBA00022989"/>
    </source>
</evidence>
<proteinExistence type="predicted"/>
<keyword evidence="1" id="KW-0813">Transport</keyword>
<dbReference type="GO" id="GO:0005524">
    <property type="term" value="F:ATP binding"/>
    <property type="evidence" value="ECO:0007669"/>
    <property type="project" value="TreeGrafter"/>
</dbReference>
<keyword evidence="4" id="KW-0472">Membrane</keyword>
<organism evidence="5 7">
    <name type="scientific">Didymodactylos carnosus</name>
    <dbReference type="NCBI Taxonomy" id="1234261"/>
    <lineage>
        <taxon>Eukaryota</taxon>
        <taxon>Metazoa</taxon>
        <taxon>Spiralia</taxon>
        <taxon>Gnathifera</taxon>
        <taxon>Rotifera</taxon>
        <taxon>Eurotatoria</taxon>
        <taxon>Bdelloidea</taxon>
        <taxon>Philodinida</taxon>
        <taxon>Philodinidae</taxon>
        <taxon>Didymodactylos</taxon>
    </lineage>
</organism>
<keyword evidence="2" id="KW-0812">Transmembrane</keyword>
<evidence type="ECO:0000313" key="6">
    <source>
        <dbReference type="EMBL" id="CAF4497988.1"/>
    </source>
</evidence>
<dbReference type="EMBL" id="CAJNOQ010038661">
    <property type="protein sequence ID" value="CAF1613285.1"/>
    <property type="molecule type" value="Genomic_DNA"/>
</dbReference>
<gene>
    <name evidence="5" type="ORF">GPM918_LOCUS43246</name>
    <name evidence="6" type="ORF">SRO942_LOCUS44684</name>
</gene>
<dbReference type="PANTHER" id="PTHR11384">
    <property type="entry name" value="ATP-BINDING CASSETTE, SUB-FAMILY D MEMBER"/>
    <property type="match status" value="1"/>
</dbReference>
<name>A0A816BPS7_9BILA</name>
<evidence type="ECO:0000256" key="2">
    <source>
        <dbReference type="ARBA" id="ARBA00022692"/>
    </source>
</evidence>
<dbReference type="GO" id="GO:0005778">
    <property type="term" value="C:peroxisomal membrane"/>
    <property type="evidence" value="ECO:0007669"/>
    <property type="project" value="TreeGrafter"/>
</dbReference>
<dbReference type="Gene3D" id="3.40.50.300">
    <property type="entry name" value="P-loop containing nucleotide triphosphate hydrolases"/>
    <property type="match status" value="1"/>
</dbReference>
<dbReference type="Proteomes" id="UP000663829">
    <property type="component" value="Unassembled WGS sequence"/>
</dbReference>
<dbReference type="OrthoDB" id="422637at2759"/>
<dbReference type="GO" id="GO:0042760">
    <property type="term" value="P:very long-chain fatty acid catabolic process"/>
    <property type="evidence" value="ECO:0007669"/>
    <property type="project" value="TreeGrafter"/>
</dbReference>
<dbReference type="GO" id="GO:0015910">
    <property type="term" value="P:long-chain fatty acid import into peroxisome"/>
    <property type="evidence" value="ECO:0007669"/>
    <property type="project" value="TreeGrafter"/>
</dbReference>
<dbReference type="GO" id="GO:0007031">
    <property type="term" value="P:peroxisome organization"/>
    <property type="evidence" value="ECO:0007669"/>
    <property type="project" value="TreeGrafter"/>
</dbReference>
<protein>
    <submittedName>
        <fullName evidence="5">Uncharacterized protein</fullName>
    </submittedName>
</protein>
<evidence type="ECO:0000313" key="5">
    <source>
        <dbReference type="EMBL" id="CAF1613285.1"/>
    </source>
</evidence>
<dbReference type="GO" id="GO:0005324">
    <property type="term" value="F:long-chain fatty acid transmembrane transporter activity"/>
    <property type="evidence" value="ECO:0007669"/>
    <property type="project" value="TreeGrafter"/>
</dbReference>
<dbReference type="EMBL" id="CAJOBC010105510">
    <property type="protein sequence ID" value="CAF4497988.1"/>
    <property type="molecule type" value="Genomic_DNA"/>
</dbReference>
<comment type="caution">
    <text evidence="5">The sequence shown here is derived from an EMBL/GenBank/DDBJ whole genome shotgun (WGS) entry which is preliminary data.</text>
</comment>
<reference evidence="5" key="1">
    <citation type="submission" date="2021-02" db="EMBL/GenBank/DDBJ databases">
        <authorList>
            <person name="Nowell W R."/>
        </authorList>
    </citation>
    <scope>NUCLEOTIDE SEQUENCE</scope>
</reference>
<accession>A0A816BPS7</accession>